<dbReference type="EMBL" id="CP040330">
    <property type="protein sequence ID" value="QCS41452.1"/>
    <property type="molecule type" value="Genomic_DNA"/>
</dbReference>
<dbReference type="Proteomes" id="UP000302218">
    <property type="component" value="Chromosome"/>
</dbReference>
<feature type="transmembrane region" description="Helical" evidence="1">
    <location>
        <begin position="429"/>
        <end position="453"/>
    </location>
</feature>
<feature type="transmembrane region" description="Helical" evidence="1">
    <location>
        <begin position="350"/>
        <end position="371"/>
    </location>
</feature>
<keyword evidence="1" id="KW-0812">Transmembrane</keyword>
<name>A0A4V1FYV1_9EURY</name>
<proteinExistence type="predicted"/>
<reference evidence="3" key="1">
    <citation type="submission" date="2019-05" db="EMBL/GenBank/DDBJ databases">
        <title>Genome sequence and methylation pattern of the halophilic Archaeon Natrinema versiforme BOL5-4.</title>
        <authorList>
            <person name="DasSarma P."/>
            <person name="Anton B.P."/>
            <person name="DasSarma S.L."/>
            <person name="Martinez F.L."/>
            <person name="Guzman D."/>
            <person name="Roberts R.J."/>
            <person name="DasSarma S."/>
        </authorList>
    </citation>
    <scope>NUCLEOTIDE SEQUENCE [LARGE SCALE GENOMIC DNA]</scope>
    <source>
        <strain evidence="3">BOL5-4</strain>
    </source>
</reference>
<evidence type="ECO:0000313" key="2">
    <source>
        <dbReference type="EMBL" id="QCS41452.1"/>
    </source>
</evidence>
<feature type="transmembrane region" description="Helical" evidence="1">
    <location>
        <begin position="29"/>
        <end position="51"/>
    </location>
</feature>
<feature type="transmembrane region" description="Helical" evidence="1">
    <location>
        <begin position="474"/>
        <end position="494"/>
    </location>
</feature>
<dbReference type="AlphaFoldDB" id="A0A4V1FYV1"/>
<dbReference type="KEGG" id="nvr:FEJ81_03445"/>
<dbReference type="GeneID" id="40264295"/>
<feature type="transmembrane region" description="Helical" evidence="1">
    <location>
        <begin position="326"/>
        <end position="344"/>
    </location>
</feature>
<dbReference type="OrthoDB" id="293659at2157"/>
<feature type="transmembrane region" description="Helical" evidence="1">
    <location>
        <begin position="399"/>
        <end position="423"/>
    </location>
</feature>
<keyword evidence="1" id="KW-0472">Membrane</keyword>
<feature type="transmembrane region" description="Helical" evidence="1">
    <location>
        <begin position="150"/>
        <end position="182"/>
    </location>
</feature>
<feature type="transmembrane region" description="Helical" evidence="1">
    <location>
        <begin position="71"/>
        <end position="95"/>
    </location>
</feature>
<evidence type="ECO:0000313" key="3">
    <source>
        <dbReference type="Proteomes" id="UP000302218"/>
    </source>
</evidence>
<organism evidence="2 3">
    <name type="scientific">Natrinema versiforme</name>
    <dbReference type="NCBI Taxonomy" id="88724"/>
    <lineage>
        <taxon>Archaea</taxon>
        <taxon>Methanobacteriati</taxon>
        <taxon>Methanobacteriota</taxon>
        <taxon>Stenosarchaea group</taxon>
        <taxon>Halobacteria</taxon>
        <taxon>Halobacteriales</taxon>
        <taxon>Natrialbaceae</taxon>
        <taxon>Natrinema</taxon>
    </lineage>
</organism>
<feature type="transmembrane region" description="Helical" evidence="1">
    <location>
        <begin position="194"/>
        <end position="220"/>
    </location>
</feature>
<accession>A0A4V1FYV1</accession>
<feature type="transmembrane region" description="Helical" evidence="1">
    <location>
        <begin position="248"/>
        <end position="268"/>
    </location>
</feature>
<keyword evidence="1" id="KW-1133">Transmembrane helix</keyword>
<gene>
    <name evidence="2" type="ORF">FEJ81_03445</name>
</gene>
<dbReference type="RefSeq" id="WP_138243962.1">
    <property type="nucleotide sequence ID" value="NZ_CP040330.1"/>
</dbReference>
<feature type="transmembrane region" description="Helical" evidence="1">
    <location>
        <begin position="116"/>
        <end position="144"/>
    </location>
</feature>
<feature type="transmembrane region" description="Helical" evidence="1">
    <location>
        <begin position="518"/>
        <end position="540"/>
    </location>
</feature>
<sequence>MAHVPISITVAETEVRRTVRAVAGDRTKLLMMAVVALFMLGPVTAIGLVLLPELGEQAAAGTLSTEVETTVTEIVSGGVAVLWLFLLLMSVMRAVTAVADIDKTAFLLLSTPVRNTVVGVVAAEIALFAAWLVPPAVIFGAAFASGAGTILPVIAAPLLVGLVLLTVVPVGFVIGVLVRHLITVYEPVARYRTLLFAAFWIVYFGAVATGGFNTVMGTLFTRLQASPLGWPGHVLLLGIPGVDPSMPLIGGAIVGSALVAGVAVAIGVPTARRHWFADPARTGDEEVSEETSSDRLNGFLSGTLSRPVRTVAVTAIRRTKRSPIRLAYVGYPLLGTLGFIQQIIEAGTVPSFMAVLFSLYVVWAAGVLFTLNPLGDLGTGLPAVVTSTLTGRQAIRGRIVAAALVSVPFALLVPAVLGIVSPLSLERTAALVAGTAVGAVVTPALASGIGSAFPRFGSVNVTNNREAVMPSKTAFVVYTLAIVLPTVAALVLYLEAPEAIAGLIASVAAWSPAPDLSISAHGITVGAWIVLIGGLIAPLVSYRYAVERFDWYALE</sequence>
<protein>
    <submittedName>
        <fullName evidence="2">Uncharacterized protein</fullName>
    </submittedName>
</protein>
<evidence type="ECO:0000256" key="1">
    <source>
        <dbReference type="SAM" id="Phobius"/>
    </source>
</evidence>